<reference evidence="2" key="1">
    <citation type="submission" date="2023-11" db="EMBL/GenBank/DDBJ databases">
        <title>Genome assemblies of two species of porcelain crab, Petrolisthes cinctipes and Petrolisthes manimaculis (Anomura: Porcellanidae).</title>
        <authorList>
            <person name="Angst P."/>
        </authorList>
    </citation>
    <scope>NUCLEOTIDE SEQUENCE</scope>
    <source>
        <strain evidence="2">PB745_02</strain>
        <tissue evidence="2">Gill</tissue>
    </source>
</reference>
<accession>A0AAE1UG18</accession>
<dbReference type="AlphaFoldDB" id="A0AAE1UG18"/>
<sequence length="276" mass="31406">MGDDSWPSYGTDEEKQYRFRQLFGKTLRFQVKAAHDAHLAFTSAEEETEPMVEVFIGGWDASASAVRFNKSDDLVKVDTPDFLSEEEYREFWVALDNDEIKVGKGGEHEPFMQCPIPEPFTITHYGYSTGWGATGWWQFHGDKQLSTEDCLTYNFEPAFGDSVCFSVACGHDAHLALTSGPEETTPMYEIFIGGWENQHSAIRLNKGEDMIKAETPDAVCSDEERKFTMSFKDGRIRVGYMDTPPFMEWTDPEPWKITHVGYCTGWGATGKWQIHI</sequence>
<evidence type="ECO:0000259" key="1">
    <source>
        <dbReference type="Pfam" id="PF12248"/>
    </source>
</evidence>
<dbReference type="PANTHER" id="PTHR36695:SF12">
    <property type="entry name" value="AGAP008648-PA"/>
    <property type="match status" value="1"/>
</dbReference>
<evidence type="ECO:0000313" key="3">
    <source>
        <dbReference type="Proteomes" id="UP001292094"/>
    </source>
</evidence>
<keyword evidence="3" id="KW-1185">Reference proteome</keyword>
<dbReference type="Pfam" id="PF12248">
    <property type="entry name" value="Methyltransf_FA"/>
    <property type="match status" value="2"/>
</dbReference>
<feature type="domain" description="Farnesoic acid O-methyl transferase" evidence="1">
    <location>
        <begin position="152"/>
        <end position="274"/>
    </location>
</feature>
<proteinExistence type="predicted"/>
<dbReference type="InterPro" id="IPR022041">
    <property type="entry name" value="Methyltransf_FA"/>
</dbReference>
<dbReference type="PANTHER" id="PTHR36695">
    <property type="entry name" value="AGAP008648-PA"/>
    <property type="match status" value="1"/>
</dbReference>
<protein>
    <recommendedName>
        <fullName evidence="1">Farnesoic acid O-methyl transferase domain-containing protein</fullName>
    </recommendedName>
</protein>
<comment type="caution">
    <text evidence="2">The sequence shown here is derived from an EMBL/GenBank/DDBJ whole genome shotgun (WGS) entry which is preliminary data.</text>
</comment>
<name>A0AAE1UG18_9EUCA</name>
<gene>
    <name evidence="2" type="ORF">Pmani_006976</name>
</gene>
<organism evidence="2 3">
    <name type="scientific">Petrolisthes manimaculis</name>
    <dbReference type="NCBI Taxonomy" id="1843537"/>
    <lineage>
        <taxon>Eukaryota</taxon>
        <taxon>Metazoa</taxon>
        <taxon>Ecdysozoa</taxon>
        <taxon>Arthropoda</taxon>
        <taxon>Crustacea</taxon>
        <taxon>Multicrustacea</taxon>
        <taxon>Malacostraca</taxon>
        <taxon>Eumalacostraca</taxon>
        <taxon>Eucarida</taxon>
        <taxon>Decapoda</taxon>
        <taxon>Pleocyemata</taxon>
        <taxon>Anomura</taxon>
        <taxon>Galatheoidea</taxon>
        <taxon>Porcellanidae</taxon>
        <taxon>Petrolisthes</taxon>
    </lineage>
</organism>
<feature type="domain" description="Farnesoic acid O-methyl transferase" evidence="1">
    <location>
        <begin position="15"/>
        <end position="140"/>
    </location>
</feature>
<evidence type="ECO:0000313" key="2">
    <source>
        <dbReference type="EMBL" id="KAK4322277.1"/>
    </source>
</evidence>
<dbReference type="EMBL" id="JAWZYT010000530">
    <property type="protein sequence ID" value="KAK4322277.1"/>
    <property type="molecule type" value="Genomic_DNA"/>
</dbReference>
<dbReference type="Proteomes" id="UP001292094">
    <property type="component" value="Unassembled WGS sequence"/>
</dbReference>